<dbReference type="AlphaFoldDB" id="A0AAE4KA90"/>
<proteinExistence type="predicted"/>
<comment type="caution">
    <text evidence="2">The sequence shown here is derived from an EMBL/GenBank/DDBJ whole genome shotgun (WGS) entry which is preliminary data.</text>
</comment>
<feature type="region of interest" description="Disordered" evidence="1">
    <location>
        <begin position="53"/>
        <end position="167"/>
    </location>
</feature>
<sequence length="381" mass="41430">MSEVSRPTRRWPRLLILMASSLALHAALVDWGRRQIVMPAQTQEQAITVELRPVPPPEQPVALPTPKPVPPKTAKPSTPASRPAPQPRRAPEPSVEPPDEPIRETVERITTPAPEAPQTAAAPSPAEAAGPASPGSGQGSGTASTTTGSGDAPETTTGKQYQTSAPPSVLLEYDVTGTKDQQPAYGRGSIAWHNEGDHYKVEGKAKALFFTLLNFTSVGELDAWGVSPELYTEQKGFKSATNTHFNRERNVVSFSASTTSYPRRGGEQDRASLIWQLAAIGRGDPAQLQPGAVIDLFVAGVRDGEIWRVQVLGQESLTLPIGTVQTWHVVRQPKPGSYDDRVDIWLAPQHEWYPVRVRYTDLRPNGDYTQLDLSGLKPLEQ</sequence>
<feature type="compositionally biased region" description="Pro residues" evidence="1">
    <location>
        <begin position="53"/>
        <end position="73"/>
    </location>
</feature>
<feature type="compositionally biased region" description="Low complexity" evidence="1">
    <location>
        <begin position="110"/>
        <end position="150"/>
    </location>
</feature>
<organism evidence="2">
    <name type="scientific">Herbaspirillum huttiense subsp. nephrolepidis</name>
    <dbReference type="NCBI Taxonomy" id="3075126"/>
    <lineage>
        <taxon>Bacteria</taxon>
        <taxon>Pseudomonadati</taxon>
        <taxon>Pseudomonadota</taxon>
        <taxon>Betaproteobacteria</taxon>
        <taxon>Burkholderiales</taxon>
        <taxon>Oxalobacteraceae</taxon>
        <taxon>Herbaspirillum</taxon>
    </lineage>
</organism>
<name>A0AAE4KA90_9BURK</name>
<evidence type="ECO:0000313" key="2">
    <source>
        <dbReference type="EMBL" id="MDT0339398.1"/>
    </source>
</evidence>
<accession>A0AAE4KA90</accession>
<protein>
    <submittedName>
        <fullName evidence="2">DUF3108 domain-containing protein</fullName>
    </submittedName>
</protein>
<dbReference type="InterPro" id="IPR021457">
    <property type="entry name" value="DUF3108"/>
</dbReference>
<gene>
    <name evidence="2" type="ORF">RJN63_21365</name>
</gene>
<dbReference type="RefSeq" id="WP_310837558.1">
    <property type="nucleotide sequence ID" value="NZ_JAVLSM010000006.1"/>
</dbReference>
<reference evidence="2" key="1">
    <citation type="submission" date="2023-02" db="EMBL/GenBank/DDBJ databases">
        <title>Description of Herbaspirillum huttiense subsp. nephrolepsisexaltata and Herbaspirillum huttiense subsp. lycopersicon.</title>
        <authorList>
            <person name="Poudel M."/>
            <person name="Sharma A."/>
            <person name="Goss E."/>
            <person name="Tapia J.H."/>
            <person name="Harmon C.M."/>
            <person name="Jones J.B."/>
        </authorList>
    </citation>
    <scope>NUCLEOTIDE SEQUENCE</scope>
    <source>
        <strain evidence="2">NC40101</strain>
    </source>
</reference>
<evidence type="ECO:0000256" key="1">
    <source>
        <dbReference type="SAM" id="MobiDB-lite"/>
    </source>
</evidence>
<dbReference type="EMBL" id="JAVRAA010000013">
    <property type="protein sequence ID" value="MDT0339398.1"/>
    <property type="molecule type" value="Genomic_DNA"/>
</dbReference>
<feature type="compositionally biased region" description="Polar residues" evidence="1">
    <location>
        <begin position="154"/>
        <end position="166"/>
    </location>
</feature>
<dbReference type="Pfam" id="PF11306">
    <property type="entry name" value="DUF3108"/>
    <property type="match status" value="1"/>
</dbReference>